<dbReference type="RGD" id="1565374">
    <property type="gene designation" value="Mcemp1"/>
</dbReference>
<protein>
    <submittedName>
        <fullName evidence="3">Mast cell-expressed membrane protein 1</fullName>
    </submittedName>
</protein>
<evidence type="ECO:0000313" key="4">
    <source>
        <dbReference type="Proteomes" id="UP000002494"/>
    </source>
</evidence>
<reference evidence="3" key="3">
    <citation type="submission" date="2025-09" db="UniProtKB">
        <authorList>
            <consortium name="Ensembl"/>
        </authorList>
    </citation>
    <scope>IDENTIFICATION</scope>
    <source>
        <strain evidence="3">Brown Norway</strain>
    </source>
</reference>
<reference evidence="3" key="2">
    <citation type="submission" date="2025-08" db="UniProtKB">
        <authorList>
            <consortium name="Ensembl"/>
        </authorList>
    </citation>
    <scope>IDENTIFICATION</scope>
    <source>
        <strain evidence="3">Brown Norway</strain>
    </source>
</reference>
<dbReference type="GeneTree" id="ENSGT00390000007959"/>
<evidence type="ECO:0000256" key="2">
    <source>
        <dbReference type="SAM" id="Phobius"/>
    </source>
</evidence>
<name>A0A0G2K062_RAT</name>
<sequence>MLRFLIRLEFSVLQGDEYGFICILHASMRSVSSHEQDIILLVEDAVLFPWCIFGFFVKTQASVGMCGQWGGPGPKAVVIYMNQPRRMQASASQEKNRRKPGHSEGAPSVPAPSRGAHNPEYENIAFRNRDQPKPSQSTPPQQVKFKPSPDTAQVPPWLHRSIMMLYVLLALVFLFCIILSALALVKNFQMSKELWTLKEELSNVSNTVWNIQTLQNQQKSIWEAVQRDIREAKSSLGTVKSSIQTGNDRLKTVPEDITQIKKTLEALEKKIQPKPSK</sequence>
<reference evidence="3" key="1">
    <citation type="submission" date="2024-01" db="EMBL/GenBank/DDBJ databases">
        <title>GRCr8: a new rat reference genome assembly contstructed from accurate long reads and long range scaffolding.</title>
        <authorList>
            <person name="Doris P.A."/>
            <person name="Kalbfleisch T."/>
            <person name="Li K."/>
            <person name="Howe K."/>
            <person name="Wood J."/>
        </authorList>
    </citation>
    <scope>NUCLEOTIDE SEQUENCE [LARGE SCALE GENOMIC DNA]</scope>
    <source>
        <strain evidence="3">Brown Norway</strain>
    </source>
</reference>
<keyword evidence="2" id="KW-1133">Transmembrane helix</keyword>
<dbReference type="ExpressionAtlas" id="A0A0G2K062">
    <property type="expression patterns" value="baseline and differential"/>
</dbReference>
<feature type="transmembrane region" description="Helical" evidence="2">
    <location>
        <begin position="163"/>
        <end position="185"/>
    </location>
</feature>
<dbReference type="STRING" id="10116.ENSRNOP00000071318"/>
<dbReference type="PANTHER" id="PTHR37856">
    <property type="entry name" value="MAST CELL-EXPRESSED MEMBRANE PROTEIN 1"/>
    <property type="match status" value="1"/>
</dbReference>
<feature type="compositionally biased region" description="Low complexity" evidence="1">
    <location>
        <begin position="133"/>
        <end position="142"/>
    </location>
</feature>
<evidence type="ECO:0000256" key="1">
    <source>
        <dbReference type="SAM" id="MobiDB-lite"/>
    </source>
</evidence>
<dbReference type="SMR" id="A0A0G2K062"/>
<dbReference type="Gene3D" id="1.20.1480.30">
    <property type="entry name" value="Designed four-helix bundle protein"/>
    <property type="match status" value="1"/>
</dbReference>
<gene>
    <name evidence="3 5" type="primary">Mcemp1</name>
</gene>
<dbReference type="Pfam" id="PF03954">
    <property type="entry name" value="Lectin_N"/>
    <property type="match status" value="1"/>
</dbReference>
<evidence type="ECO:0000313" key="5">
    <source>
        <dbReference type="RGD" id="1565374"/>
    </source>
</evidence>
<dbReference type="InterPro" id="IPR038818">
    <property type="entry name" value="MCEMP1"/>
</dbReference>
<feature type="region of interest" description="Disordered" evidence="1">
    <location>
        <begin position="89"/>
        <end position="150"/>
    </location>
</feature>
<keyword evidence="4" id="KW-1185">Reference proteome</keyword>
<dbReference type="PANTHER" id="PTHR37856:SF1">
    <property type="entry name" value="MAST CELL-EXPRESSED MEMBRANE PROTEIN 1"/>
    <property type="match status" value="1"/>
</dbReference>
<organism evidence="3 4">
    <name type="scientific">Rattus norvegicus</name>
    <name type="common">Rat</name>
    <dbReference type="NCBI Taxonomy" id="10116"/>
    <lineage>
        <taxon>Eukaryota</taxon>
        <taxon>Metazoa</taxon>
        <taxon>Chordata</taxon>
        <taxon>Craniata</taxon>
        <taxon>Vertebrata</taxon>
        <taxon>Euteleostomi</taxon>
        <taxon>Mammalia</taxon>
        <taxon>Eutheria</taxon>
        <taxon>Euarchontoglires</taxon>
        <taxon>Glires</taxon>
        <taxon>Rodentia</taxon>
        <taxon>Myomorpha</taxon>
        <taxon>Muroidea</taxon>
        <taxon>Muridae</taxon>
        <taxon>Murinae</taxon>
        <taxon>Rattus</taxon>
    </lineage>
</organism>
<accession>A0A0G2K062</accession>
<evidence type="ECO:0000313" key="3">
    <source>
        <dbReference type="Ensembl" id="ENSRNOP00000071318.2"/>
    </source>
</evidence>
<dbReference type="CTD" id="199675"/>
<dbReference type="AlphaFoldDB" id="A0A0G2K062"/>
<dbReference type="Proteomes" id="UP000002494">
    <property type="component" value="Chromosome 12"/>
</dbReference>
<keyword evidence="2" id="KW-0472">Membrane</keyword>
<dbReference type="AGR" id="RGD:1565374"/>
<dbReference type="Ensembl" id="ENSRNOT00000084431.3">
    <property type="protein sequence ID" value="ENSRNOP00000071318.2"/>
    <property type="gene ID" value="ENSRNOG00000028259.7"/>
</dbReference>
<proteinExistence type="predicted"/>
<dbReference type="InParanoid" id="A0A0G2K062"/>
<keyword evidence="2" id="KW-0812">Transmembrane</keyword>
<dbReference type="Bgee" id="ENSRNOG00000028259">
    <property type="expression patterns" value="Expressed in lung and 11 other cell types or tissues"/>
</dbReference>